<dbReference type="InterPro" id="IPR055354">
    <property type="entry name" value="DUF7507"/>
</dbReference>
<dbReference type="InterPro" id="IPR047589">
    <property type="entry name" value="DUF11_rpt"/>
</dbReference>
<evidence type="ECO:0000256" key="3">
    <source>
        <dbReference type="ARBA" id="ARBA00022729"/>
    </source>
</evidence>
<dbReference type="Pfam" id="PF17210">
    <property type="entry name" value="SdrD_B"/>
    <property type="match status" value="1"/>
</dbReference>
<evidence type="ECO:0000256" key="1">
    <source>
        <dbReference type="ARBA" id="ARBA00004613"/>
    </source>
</evidence>
<dbReference type="InterPro" id="IPR033764">
    <property type="entry name" value="Sdr_B"/>
</dbReference>
<dbReference type="InterPro" id="IPR051172">
    <property type="entry name" value="Chlamydia_OmcB"/>
</dbReference>
<dbReference type="NCBIfam" id="TIGR01451">
    <property type="entry name" value="B_ant_repeat"/>
    <property type="match status" value="3"/>
</dbReference>
<feature type="domain" description="DUF11" evidence="5">
    <location>
        <begin position="307"/>
        <end position="427"/>
    </location>
</feature>
<name>A0A2W2ATR9_9HYPH</name>
<evidence type="ECO:0000259" key="6">
    <source>
        <dbReference type="Pfam" id="PF17210"/>
    </source>
</evidence>
<dbReference type="SUPFAM" id="SSF117074">
    <property type="entry name" value="Hypothetical protein PA1324"/>
    <property type="match status" value="2"/>
</dbReference>
<dbReference type="PANTHER" id="PTHR34819:SF3">
    <property type="entry name" value="CELL SURFACE PROTEIN"/>
    <property type="match status" value="1"/>
</dbReference>
<dbReference type="Gene3D" id="2.60.40.740">
    <property type="match status" value="1"/>
</dbReference>
<feature type="domain" description="DUF7507" evidence="7">
    <location>
        <begin position="1426"/>
        <end position="1522"/>
    </location>
</feature>
<comment type="caution">
    <text evidence="8">The sequence shown here is derived from an EMBL/GenBank/DDBJ whole genome shotgun (WGS) entry which is preliminary data.</text>
</comment>
<organism evidence="8 9">
    <name type="scientific">Aestuariivirga litoralis</name>
    <dbReference type="NCBI Taxonomy" id="2650924"/>
    <lineage>
        <taxon>Bacteria</taxon>
        <taxon>Pseudomonadati</taxon>
        <taxon>Pseudomonadota</taxon>
        <taxon>Alphaproteobacteria</taxon>
        <taxon>Hyphomicrobiales</taxon>
        <taxon>Aestuariivirgaceae</taxon>
        <taxon>Aestuariivirga</taxon>
    </lineage>
</organism>
<keyword evidence="3" id="KW-0732">Signal</keyword>
<evidence type="ECO:0000256" key="4">
    <source>
        <dbReference type="SAM" id="MobiDB-lite"/>
    </source>
</evidence>
<gene>
    <name evidence="8" type="ORF">DK847_14895</name>
</gene>
<evidence type="ECO:0000256" key="2">
    <source>
        <dbReference type="ARBA" id="ARBA00022525"/>
    </source>
</evidence>
<feature type="domain" description="DUF11" evidence="5">
    <location>
        <begin position="731"/>
        <end position="870"/>
    </location>
</feature>
<accession>A0A2W2ATR9</accession>
<keyword evidence="9" id="KW-1185">Reference proteome</keyword>
<dbReference type="PANTHER" id="PTHR34819">
    <property type="entry name" value="LARGE CYSTEINE-RICH PERIPLASMIC PROTEIN OMCB"/>
    <property type="match status" value="1"/>
</dbReference>
<dbReference type="Pfam" id="PF24346">
    <property type="entry name" value="DUF7507"/>
    <property type="match status" value="1"/>
</dbReference>
<feature type="domain" description="DUF11" evidence="5">
    <location>
        <begin position="895"/>
        <end position="1006"/>
    </location>
</feature>
<feature type="domain" description="DUF11" evidence="5">
    <location>
        <begin position="448"/>
        <end position="569"/>
    </location>
</feature>
<proteinExistence type="predicted"/>
<evidence type="ECO:0000313" key="8">
    <source>
        <dbReference type="EMBL" id="PZF75940.1"/>
    </source>
</evidence>
<evidence type="ECO:0000259" key="5">
    <source>
        <dbReference type="Pfam" id="PF01345"/>
    </source>
</evidence>
<protein>
    <recommendedName>
        <fullName evidence="10">DUF11 domain-containing protein</fullName>
    </recommendedName>
</protein>
<dbReference type="Gene3D" id="2.60.40.10">
    <property type="entry name" value="Immunoglobulins"/>
    <property type="match status" value="4"/>
</dbReference>
<sequence>MACPPAARVCRRGMLGFGGRREAARSAWPVLRRLALLLLLLLAQVVLAAEAQATNWVVNIIDNEDPIPLGGTITYTITVENDDLASNTSPENTLDLTIPGSFTFTGTEAGSPITGCTPQPAVGLATVSCTLPPLAGGDVVTLKALVKTSIQGTFAVVAKVPALGIDSETANNIAEQPTTVIDGTDLTLDIAGPASSAAGSAVTYDFTVSNLGPMPASSVVVSVPVPAGLGGLVWPAGCVLSGSNYLCTIPGPIAVGASASLQLKGDIAVASTSAITVTGEITSSNPPDRTTGNNRDTVTTDVTVGSDVKITKSRAPAGTLLVGNDVTFTLTPSFTGETPLDLTIVDDIPGNYQINEVIPAAGSGWTCGIASQTVTCTLASGGAPGHNVPLGVITIETTVVSAGSATNTARIDAASPLDPNPGNNEASDGGAAINEETSDLRANKSGPANPPTVLEGTPFNFSISTSNLGNRPFSGTIVMTDNLPAGLRVDSYSALNGWSCSPAVPVTGPAPITCTRDYVTPLPVGATTPAVVLRTVSTVSGATSFTNSMTVTTVNPSFPDPNLKNNTITYGVNSTGSGNQADIRVNKQALNKTIASGDTEQFLIDIVNDGSGTSSSITLTDDLTGLINNRSGSDKGLVQVVWAPNSASGMNCATAALGGATGTAVRLTCTIATLPVCTEGVNCPQVNVVVRPGGNAGQRSNSARAISSVTFDPDTGNNTGTDTFDVTALADVTIGKTVNPANPRAGQAFTYVLAATTTADGRSAAQNVTVTDTLPPGLIFLGATPSSGTCPSLPTAGRIIVADATPVGSDTTHGLIECNLGTIANGAQQTVTVTVAAQSALSGSTVTNTATVTSPTTPGDNGGNNSASVSAGILPPVLDLQINKVDTPLPDYGPDPVGIGSTMVYGLTITNNGPSAAEEVEVTDTLPSAFLAFQSVSAPAGVTCGGPAPGTVGGTVTCTKRLMLSGDTATIRLTMSGQARGVAENSATVTSLETASHDTNPDNNTDVELTTVRSRADVEVVSKVPSQPSVTLLQPFSFAIIVRNNIGPGLNEADATVLSDALPPGMKLTGSPSAVVVAGTTTANVCSGSAGGSSFTCEFGTMSSGAEVTVTAPVQVVESASSPQTFTNTASVATTSLEENLANNSNSGQVTVEAASLAGLVFRDFNNNGVQDPGDTGISGVPMQVSGAGPGGVPVSLTVTTGSDGRYVFAAVPPGSYTLTRGPVGDAALANGMAKPGTAGGSALSATVIGGITLVTQAATGYDFTLVPNSGIAITKALLSGPTPNADGSFDASFRLTVSNPSLEPLQTITVSDQLAGAAPLFGSFAATATAPGTYTVIAAPSGSCGGLNTGFNGSTDAVAAQGASLAVGASCTVDFAIRVMPTVPLPPLANGGRYFNQASVSGLGEQSGTAVNGESNLVPLSPNLPQLTITKVMTGYTDADKSGSITLGDSLTFRITATNSGSVPLSDVVVSDDMITPDSTTCAVLQPDQTCVLTGSYTVTIEDVQAGKVVNTATADSTETNPVTGPVTDTVTTPVVAVIDGNTLTKRALISTAKRGEKVPYVIVAQDVPFNPARIVDVMPPGFAFIEGSAVANGKKVAPAIDGRRLTFDGLVPDAGGDIKLELTLVVSASVNPGVAVNQAQLVDPDTGEVVATAKARVTILAEAVFDCGDIIGKVFDDQNRNGYQDEGEPGLPAVRVATVNGLLVTTDSNGRFNIPCADIPDAAIGSNFILKLDTRTLPTGYHVTTENPRRVRLTRGKVVKLNFGASISRLVKLELNGKVFAPGSTELLPKWEGGLDKLVAALEAETSVLEITYRGSDGALGKARLRAVKDEISRRWQSASHRYDLAIDTRMLDGGVP</sequence>
<dbReference type="InterPro" id="IPR013783">
    <property type="entry name" value="Ig-like_fold"/>
</dbReference>
<reference evidence="9" key="1">
    <citation type="submission" date="2018-06" db="EMBL/GenBank/DDBJ databases">
        <title>Aestuariibacter litoralis strain KCTC 52945T.</title>
        <authorList>
            <person name="Li X."/>
            <person name="Salam N."/>
            <person name="Li J.-L."/>
            <person name="Chen Y.-M."/>
            <person name="Yang Z.-W."/>
            <person name="Zhang L.-Y."/>
            <person name="Han M.-X."/>
            <person name="Xiao M."/>
            <person name="Li W.-J."/>
        </authorList>
    </citation>
    <scope>NUCLEOTIDE SEQUENCE [LARGE SCALE GENOMIC DNA]</scope>
    <source>
        <strain evidence="9">KCTC 52945</strain>
    </source>
</reference>
<feature type="domain" description="DUF11" evidence="5">
    <location>
        <begin position="1021"/>
        <end position="1149"/>
    </location>
</feature>
<feature type="domain" description="DUF11" evidence="5">
    <location>
        <begin position="65"/>
        <end position="175"/>
    </location>
</feature>
<evidence type="ECO:0000259" key="7">
    <source>
        <dbReference type="Pfam" id="PF24346"/>
    </source>
</evidence>
<dbReference type="GO" id="GO:0005576">
    <property type="term" value="C:extracellular region"/>
    <property type="evidence" value="ECO:0007669"/>
    <property type="project" value="UniProtKB-SubCell"/>
</dbReference>
<dbReference type="Proteomes" id="UP000248795">
    <property type="component" value="Unassembled WGS sequence"/>
</dbReference>
<feature type="domain" description="SD-repeat containing protein B" evidence="6">
    <location>
        <begin position="1156"/>
        <end position="1220"/>
    </location>
</feature>
<feature type="domain" description="DUF11" evidence="5">
    <location>
        <begin position="193"/>
        <end position="299"/>
    </location>
</feature>
<feature type="region of interest" description="Disordered" evidence="4">
    <location>
        <begin position="411"/>
        <end position="431"/>
    </location>
</feature>
<dbReference type="InterPro" id="IPR001434">
    <property type="entry name" value="OmcB-like_DUF11"/>
</dbReference>
<evidence type="ECO:0000313" key="9">
    <source>
        <dbReference type="Proteomes" id="UP000248795"/>
    </source>
</evidence>
<comment type="subcellular location">
    <subcellularLocation>
        <location evidence="1">Secreted</location>
    </subcellularLocation>
</comment>
<dbReference type="EMBL" id="QKVK01000007">
    <property type="protein sequence ID" value="PZF75940.1"/>
    <property type="molecule type" value="Genomic_DNA"/>
</dbReference>
<keyword evidence="2" id="KW-0964">Secreted</keyword>
<evidence type="ECO:0008006" key="10">
    <source>
        <dbReference type="Google" id="ProtNLM"/>
    </source>
</evidence>
<dbReference type="Pfam" id="PF01345">
    <property type="entry name" value="DUF11"/>
    <property type="match status" value="7"/>
</dbReference>